<comment type="similarity">
    <text evidence="1">Belongs to the STXBP/unc-18/SEC1 family.</text>
</comment>
<feature type="compositionally biased region" description="Acidic residues" evidence="2">
    <location>
        <begin position="559"/>
        <end position="574"/>
    </location>
</feature>
<dbReference type="STRING" id="1344416.A0A138ZZ19"/>
<dbReference type="OrthoDB" id="2228at2759"/>
<evidence type="ECO:0000256" key="1">
    <source>
        <dbReference type="ARBA" id="ARBA00009884"/>
    </source>
</evidence>
<evidence type="ECO:0000313" key="4">
    <source>
        <dbReference type="Proteomes" id="UP000070544"/>
    </source>
</evidence>
<keyword evidence="4" id="KW-1185">Reference proteome</keyword>
<dbReference type="InterPro" id="IPR027482">
    <property type="entry name" value="Sec1-like_dom2"/>
</dbReference>
<organism evidence="3 4">
    <name type="scientific">Gonapodya prolifera (strain JEL478)</name>
    <name type="common">Monoblepharis prolifera</name>
    <dbReference type="NCBI Taxonomy" id="1344416"/>
    <lineage>
        <taxon>Eukaryota</taxon>
        <taxon>Fungi</taxon>
        <taxon>Fungi incertae sedis</taxon>
        <taxon>Chytridiomycota</taxon>
        <taxon>Chytridiomycota incertae sedis</taxon>
        <taxon>Monoblepharidomycetes</taxon>
        <taxon>Monoblepharidales</taxon>
        <taxon>Gonapodyaceae</taxon>
        <taxon>Gonapodya</taxon>
    </lineage>
</organism>
<evidence type="ECO:0000256" key="2">
    <source>
        <dbReference type="SAM" id="MobiDB-lite"/>
    </source>
</evidence>
<dbReference type="Pfam" id="PF00995">
    <property type="entry name" value="Sec1"/>
    <property type="match status" value="1"/>
</dbReference>
<dbReference type="InterPro" id="IPR036045">
    <property type="entry name" value="Sec1-like_sf"/>
</dbReference>
<evidence type="ECO:0000313" key="3">
    <source>
        <dbReference type="EMBL" id="KXS09754.1"/>
    </source>
</evidence>
<dbReference type="GO" id="GO:0016192">
    <property type="term" value="P:vesicle-mediated transport"/>
    <property type="evidence" value="ECO:0007669"/>
    <property type="project" value="InterPro"/>
</dbReference>
<dbReference type="Gene3D" id="3.40.50.1910">
    <property type="match status" value="1"/>
</dbReference>
<evidence type="ECO:0008006" key="5">
    <source>
        <dbReference type="Google" id="ProtNLM"/>
    </source>
</evidence>
<dbReference type="InterPro" id="IPR001619">
    <property type="entry name" value="Sec1-like"/>
</dbReference>
<dbReference type="SUPFAM" id="SSF56815">
    <property type="entry name" value="Sec1/munc18-like (SM) proteins"/>
    <property type="match status" value="1"/>
</dbReference>
<accession>A0A138ZZ19</accession>
<dbReference type="AlphaFoldDB" id="A0A138ZZ19"/>
<sequence>MPTTHSPLSSSPQSPTSLLTTATDRIFANKGADWIKAVNGAIVYLDAGASASIAWNLAGGVPGLLDAGAISVREVEYVEVELESREQQEQTGKLFHPNPESVTFLLASPLPNALPAIRRVLLSSTSSYSRCSVFTALSEDWHVRVREARLTEFHANPQFNLDDEEQDLAGFGPVDWAGLPSSFAAVEHLLAGWMEEAEKRNPEVEPTAHVKHAPLGWAQVTSNFFLSTGTESVWPGPGRPGEPYLPASRLSLLLDHLHVQDHLFAFGDGARLVAREIAQQSVTRDRRSSARLAGVVVVDRTLDLSPPLSHSDHPLDLAFSLLSPTSPQPVVPASAMLGPSTPATPFQFSTARAGSTEALVAWDDLTSLSQRDGVMALRRRIADSATEAAKEGVDKPPKMLGRATPAHLLKLLSLFQNSYDALEARQPLLSLAAAVALAMSHPRHSRWDELAAAEKVLALAGAETGAVGEAAAVVAGERDRCLARGEPWTWEKVEEVCGLVGYAIGLGPGVLDDWDEGRWEVEIALVKEALVRCVMDFRHVGTEAGGGGEGSGVTAKDDSNDDIDLDWSWGDDEGASAGKSKKLDEKNRIDGGTLGYAEREQRRRSADDWVARGLEKLVEAARLRGRMTRYRPNPTPTDPHTPPLLSRMVSDILAPGYSATTASSVTNYGSKLLSSVQATATAGEMFESDMWHVSYGIMNYLGNMGVGGISRFLASNISSRARGGPIPPTGSSLHPAGQYPVLLVYVLGGISFHEVQAIREAVRSAGRTDVEVIVGATSVATPKNVVDHVFGAPWQPDHNE</sequence>
<dbReference type="Proteomes" id="UP000070544">
    <property type="component" value="Unassembled WGS sequence"/>
</dbReference>
<name>A0A138ZZ19_GONPJ</name>
<feature type="region of interest" description="Disordered" evidence="2">
    <location>
        <begin position="544"/>
        <end position="584"/>
    </location>
</feature>
<dbReference type="EMBL" id="KQ965850">
    <property type="protein sequence ID" value="KXS09754.1"/>
    <property type="molecule type" value="Genomic_DNA"/>
</dbReference>
<gene>
    <name evidence="3" type="ORF">M427DRAFT_140420</name>
</gene>
<protein>
    <recommendedName>
        <fullName evidence="5">Sec1-like protein</fullName>
    </recommendedName>
</protein>
<proteinExistence type="inferred from homology"/>
<reference evidence="3 4" key="1">
    <citation type="journal article" date="2015" name="Genome Biol. Evol.">
        <title>Phylogenomic analyses indicate that early fungi evolved digesting cell walls of algal ancestors of land plants.</title>
        <authorList>
            <person name="Chang Y."/>
            <person name="Wang S."/>
            <person name="Sekimoto S."/>
            <person name="Aerts A.L."/>
            <person name="Choi C."/>
            <person name="Clum A."/>
            <person name="LaButti K.M."/>
            <person name="Lindquist E.A."/>
            <person name="Yee Ngan C."/>
            <person name="Ohm R.A."/>
            <person name="Salamov A.A."/>
            <person name="Grigoriev I.V."/>
            <person name="Spatafora J.W."/>
            <person name="Berbee M.L."/>
        </authorList>
    </citation>
    <scope>NUCLEOTIDE SEQUENCE [LARGE SCALE GENOMIC DNA]</scope>
    <source>
        <strain evidence="3 4">JEL478</strain>
    </source>
</reference>